<accession>A0AA38RWQ4</accession>
<organism evidence="2 3">
    <name type="scientific">Coniochaeta hoffmannii</name>
    <dbReference type="NCBI Taxonomy" id="91930"/>
    <lineage>
        <taxon>Eukaryota</taxon>
        <taxon>Fungi</taxon>
        <taxon>Dikarya</taxon>
        <taxon>Ascomycota</taxon>
        <taxon>Pezizomycotina</taxon>
        <taxon>Sordariomycetes</taxon>
        <taxon>Sordariomycetidae</taxon>
        <taxon>Coniochaetales</taxon>
        <taxon>Coniochaetaceae</taxon>
        <taxon>Coniochaeta</taxon>
    </lineage>
</organism>
<name>A0AA38RWQ4_9PEZI</name>
<dbReference type="PROSITE" id="PS50088">
    <property type="entry name" value="ANK_REPEAT"/>
    <property type="match status" value="1"/>
</dbReference>
<dbReference type="InterPro" id="IPR002110">
    <property type="entry name" value="Ankyrin_rpt"/>
</dbReference>
<dbReference type="EMBL" id="JANBVN010000040">
    <property type="protein sequence ID" value="KAJ9158162.1"/>
    <property type="molecule type" value="Genomic_DNA"/>
</dbReference>
<sequence length="260" mass="28932">MPTEVIRTLLDRGTDPNALFRCKLAKRANHYHDLDWSPLSAASRTDNFPVFGLLLERGADINAVGHIGSSTMPNPLFAAAHMLAVGGFGMYARWIRACRDNGADFNLHLLRVAYWRYGVYPADYRHRADHRWSEKKRPPYDSRDWKQMRTRMQLGSPSGRSVSTASCLELLLRDHNGMLRRGTGFYAAVQLLVDHGAAEHDEALFLISASREGQSILADSANADVLSDMLIASVPGRRASEVLWQYIFALGGGGLESRSS</sequence>
<evidence type="ECO:0000256" key="1">
    <source>
        <dbReference type="PROSITE-ProRule" id="PRU00023"/>
    </source>
</evidence>
<comment type="caution">
    <text evidence="2">The sequence shown here is derived from an EMBL/GenBank/DDBJ whole genome shotgun (WGS) entry which is preliminary data.</text>
</comment>
<dbReference type="PROSITE" id="PS50297">
    <property type="entry name" value="ANK_REP_REGION"/>
    <property type="match status" value="1"/>
</dbReference>
<dbReference type="SUPFAM" id="SSF48403">
    <property type="entry name" value="Ankyrin repeat"/>
    <property type="match status" value="1"/>
</dbReference>
<dbReference type="InterPro" id="IPR036770">
    <property type="entry name" value="Ankyrin_rpt-contain_sf"/>
</dbReference>
<feature type="repeat" description="ANK" evidence="1">
    <location>
        <begin position="34"/>
        <end position="66"/>
    </location>
</feature>
<dbReference type="Gene3D" id="1.25.40.20">
    <property type="entry name" value="Ankyrin repeat-containing domain"/>
    <property type="match status" value="1"/>
</dbReference>
<evidence type="ECO:0008006" key="4">
    <source>
        <dbReference type="Google" id="ProtNLM"/>
    </source>
</evidence>
<gene>
    <name evidence="2" type="ORF">NKR19_g3557</name>
</gene>
<keyword evidence="1" id="KW-0040">ANK repeat</keyword>
<reference evidence="2" key="1">
    <citation type="submission" date="2022-07" db="EMBL/GenBank/DDBJ databases">
        <title>Fungi with potential for degradation of polypropylene.</title>
        <authorList>
            <person name="Gostincar C."/>
        </authorList>
    </citation>
    <scope>NUCLEOTIDE SEQUENCE</scope>
    <source>
        <strain evidence="2">EXF-13287</strain>
    </source>
</reference>
<protein>
    <recommendedName>
        <fullName evidence="4">Ankyrin</fullName>
    </recommendedName>
</protein>
<dbReference type="AlphaFoldDB" id="A0AA38RWQ4"/>
<keyword evidence="3" id="KW-1185">Reference proteome</keyword>
<proteinExistence type="predicted"/>
<evidence type="ECO:0000313" key="2">
    <source>
        <dbReference type="EMBL" id="KAJ9158162.1"/>
    </source>
</evidence>
<evidence type="ECO:0000313" key="3">
    <source>
        <dbReference type="Proteomes" id="UP001174691"/>
    </source>
</evidence>
<dbReference type="Proteomes" id="UP001174691">
    <property type="component" value="Unassembled WGS sequence"/>
</dbReference>
<dbReference type="Pfam" id="PF00023">
    <property type="entry name" value="Ank"/>
    <property type="match status" value="1"/>
</dbReference>